<name>A0ABW3WID0_9RHOO</name>
<evidence type="ECO:0000313" key="3">
    <source>
        <dbReference type="EMBL" id="MFD1265437.1"/>
    </source>
</evidence>
<evidence type="ECO:0000256" key="2">
    <source>
        <dbReference type="SAM" id="Phobius"/>
    </source>
</evidence>
<accession>A0ABW3WID0</accession>
<gene>
    <name evidence="3" type="ORF">ACFQ4M_17835</name>
</gene>
<dbReference type="Proteomes" id="UP001597158">
    <property type="component" value="Unassembled WGS sequence"/>
</dbReference>
<protein>
    <submittedName>
        <fullName evidence="3">DUF3422 family protein</fullName>
    </submittedName>
</protein>
<keyword evidence="4" id="KW-1185">Reference proteome</keyword>
<keyword evidence="2" id="KW-1133">Transmembrane helix</keyword>
<feature type="transmembrane region" description="Helical" evidence="2">
    <location>
        <begin position="398"/>
        <end position="415"/>
    </location>
</feature>
<evidence type="ECO:0000256" key="1">
    <source>
        <dbReference type="SAM" id="MobiDB-lite"/>
    </source>
</evidence>
<dbReference type="Pfam" id="PF11902">
    <property type="entry name" value="DUF3422"/>
    <property type="match status" value="1"/>
</dbReference>
<dbReference type="InterPro" id="IPR021830">
    <property type="entry name" value="DUF3422"/>
</dbReference>
<sequence length="431" mass="48346">MSLPEQHPLRRPLNDEVHARPPVPLDAPEYVSYLAVLHHEGSASREAAHLSALAEQFGLDSPVTDSGHVLLEMDGFRLKWERHNEFSSYTFFRPILAGDSSEEHALLAVPAAWRRDIPGQIIAATHIEVRSTDDVLPDSLLEQASPRGETLVASRVADCAGWVFTDFHIHDGFSRFVLLDDGLTPRQAGRMVQRLVEIETYRVMALLAFPVAKEVGRLLSRAEDELADLMDGLGQARSTDDDRIMLGRLTRLAAEVERSVARTTFRFGAAAAYYRLVQQRIDELRESRLNGFPTMREFMERRLAPAIATCATIARRQEDLSGRVARNSQLLRTRVDIELERQNQELLAQMNRRAKIQLHLQETVEGLSVVAITYYASQLVNYVAKGAKDFIAPATPEVLTAASIPVIAGLVYMGLRRMRKLLAREERSGHP</sequence>
<proteinExistence type="predicted"/>
<comment type="caution">
    <text evidence="3">The sequence shown here is derived from an EMBL/GenBank/DDBJ whole genome shotgun (WGS) entry which is preliminary data.</text>
</comment>
<evidence type="ECO:0000313" key="4">
    <source>
        <dbReference type="Proteomes" id="UP001597158"/>
    </source>
</evidence>
<reference evidence="4" key="1">
    <citation type="journal article" date="2019" name="Int. J. Syst. Evol. Microbiol.">
        <title>The Global Catalogue of Microorganisms (GCM) 10K type strain sequencing project: providing services to taxonomists for standard genome sequencing and annotation.</title>
        <authorList>
            <consortium name="The Broad Institute Genomics Platform"/>
            <consortium name="The Broad Institute Genome Sequencing Center for Infectious Disease"/>
            <person name="Wu L."/>
            <person name="Ma J."/>
        </authorList>
    </citation>
    <scope>NUCLEOTIDE SEQUENCE [LARGE SCALE GENOMIC DNA]</scope>
    <source>
        <strain evidence="4">CCUG 48884</strain>
    </source>
</reference>
<keyword evidence="2" id="KW-0812">Transmembrane</keyword>
<dbReference type="RefSeq" id="WP_277834918.1">
    <property type="nucleotide sequence ID" value="NZ_JARQZE010000018.1"/>
</dbReference>
<organism evidence="3 4">
    <name type="scientific">Thauera mechernichensis</name>
    <dbReference type="NCBI Taxonomy" id="82788"/>
    <lineage>
        <taxon>Bacteria</taxon>
        <taxon>Pseudomonadati</taxon>
        <taxon>Pseudomonadota</taxon>
        <taxon>Betaproteobacteria</taxon>
        <taxon>Rhodocyclales</taxon>
        <taxon>Zoogloeaceae</taxon>
        <taxon>Thauera</taxon>
    </lineage>
</organism>
<dbReference type="EMBL" id="JBHTMC010000033">
    <property type="protein sequence ID" value="MFD1265437.1"/>
    <property type="molecule type" value="Genomic_DNA"/>
</dbReference>
<keyword evidence="2" id="KW-0472">Membrane</keyword>
<feature type="region of interest" description="Disordered" evidence="1">
    <location>
        <begin position="1"/>
        <end position="21"/>
    </location>
</feature>